<sequence length="149" mass="16938">MGMKKIPKILRENINKRSAVPYRASAAEFPFRLLNKHSRNSPMLIHRTLALFSGAEGGWGGMQLKSRACVGDAIRTETENGMNWRGIDERLDPRCDYRSRSVVLSFYFPPLDSPRCSIRKDRRLGKGRCRAEPRLERLTSYGLQGAEPA</sequence>
<proteinExistence type="predicted"/>
<dbReference type="EMBL" id="OW152830">
    <property type="protein sequence ID" value="CAH2048900.1"/>
    <property type="molecule type" value="Genomic_DNA"/>
</dbReference>
<reference evidence="1" key="1">
    <citation type="submission" date="2022-03" db="EMBL/GenBank/DDBJ databases">
        <authorList>
            <person name="Martin H S."/>
        </authorList>
    </citation>
    <scope>NUCLEOTIDE SEQUENCE</scope>
</reference>
<evidence type="ECO:0000313" key="2">
    <source>
        <dbReference type="Proteomes" id="UP000837857"/>
    </source>
</evidence>
<feature type="non-terminal residue" evidence="1">
    <location>
        <position position="1"/>
    </location>
</feature>
<keyword evidence="2" id="KW-1185">Reference proteome</keyword>
<name>A0ABN8I511_9NEOP</name>
<accession>A0ABN8I511</accession>
<gene>
    <name evidence="1" type="ORF">IPOD504_LOCUS6461</name>
</gene>
<protein>
    <submittedName>
        <fullName evidence="1">Uncharacterized protein</fullName>
    </submittedName>
</protein>
<organism evidence="1 2">
    <name type="scientific">Iphiclides podalirius</name>
    <name type="common">scarce swallowtail</name>
    <dbReference type="NCBI Taxonomy" id="110791"/>
    <lineage>
        <taxon>Eukaryota</taxon>
        <taxon>Metazoa</taxon>
        <taxon>Ecdysozoa</taxon>
        <taxon>Arthropoda</taxon>
        <taxon>Hexapoda</taxon>
        <taxon>Insecta</taxon>
        <taxon>Pterygota</taxon>
        <taxon>Neoptera</taxon>
        <taxon>Endopterygota</taxon>
        <taxon>Lepidoptera</taxon>
        <taxon>Glossata</taxon>
        <taxon>Ditrysia</taxon>
        <taxon>Papilionoidea</taxon>
        <taxon>Papilionidae</taxon>
        <taxon>Papilioninae</taxon>
        <taxon>Iphiclides</taxon>
    </lineage>
</organism>
<dbReference type="Proteomes" id="UP000837857">
    <property type="component" value="Chromosome 18"/>
</dbReference>
<evidence type="ECO:0000313" key="1">
    <source>
        <dbReference type="EMBL" id="CAH2048900.1"/>
    </source>
</evidence>